<dbReference type="Gene3D" id="3.30.565.10">
    <property type="entry name" value="Histidine kinase-like ATPase, C-terminal domain"/>
    <property type="match status" value="1"/>
</dbReference>
<keyword evidence="7" id="KW-0067">ATP-binding</keyword>
<dbReference type="InterPro" id="IPR003661">
    <property type="entry name" value="HisK_dim/P_dom"/>
</dbReference>
<dbReference type="Gene3D" id="1.10.287.130">
    <property type="match status" value="1"/>
</dbReference>
<dbReference type="GO" id="GO:0005524">
    <property type="term" value="F:ATP binding"/>
    <property type="evidence" value="ECO:0007669"/>
    <property type="project" value="UniProtKB-KW"/>
</dbReference>
<evidence type="ECO:0000256" key="9">
    <source>
        <dbReference type="SAM" id="Coils"/>
    </source>
</evidence>
<evidence type="ECO:0000313" key="13">
    <source>
        <dbReference type="Proteomes" id="UP000252707"/>
    </source>
</evidence>
<evidence type="ECO:0000256" key="8">
    <source>
        <dbReference type="ARBA" id="ARBA00023012"/>
    </source>
</evidence>
<evidence type="ECO:0000313" key="12">
    <source>
        <dbReference type="EMBL" id="RCX30217.1"/>
    </source>
</evidence>
<dbReference type="Proteomes" id="UP000252707">
    <property type="component" value="Unassembled WGS sequence"/>
</dbReference>
<protein>
    <recommendedName>
        <fullName evidence="2">histidine kinase</fullName>
        <ecNumber evidence="2">2.7.13.3</ecNumber>
    </recommendedName>
</protein>
<dbReference type="InterPro" id="IPR000700">
    <property type="entry name" value="PAS-assoc_C"/>
</dbReference>
<dbReference type="InterPro" id="IPR036890">
    <property type="entry name" value="HATPase_C_sf"/>
</dbReference>
<dbReference type="Pfam" id="PF02518">
    <property type="entry name" value="HATPase_c"/>
    <property type="match status" value="1"/>
</dbReference>
<dbReference type="GO" id="GO:0000155">
    <property type="term" value="F:phosphorelay sensor kinase activity"/>
    <property type="evidence" value="ECO:0007669"/>
    <property type="project" value="InterPro"/>
</dbReference>
<dbReference type="InterPro" id="IPR013656">
    <property type="entry name" value="PAS_4"/>
</dbReference>
<dbReference type="InterPro" id="IPR000014">
    <property type="entry name" value="PAS"/>
</dbReference>
<dbReference type="InterPro" id="IPR036097">
    <property type="entry name" value="HisK_dim/P_sf"/>
</dbReference>
<dbReference type="EC" id="2.7.13.3" evidence="2"/>
<dbReference type="Pfam" id="PF08448">
    <property type="entry name" value="PAS_4"/>
    <property type="match status" value="2"/>
</dbReference>
<feature type="domain" description="PAC" evidence="11">
    <location>
        <begin position="110"/>
        <end position="163"/>
    </location>
</feature>
<dbReference type="InterPro" id="IPR035965">
    <property type="entry name" value="PAS-like_dom_sf"/>
</dbReference>
<dbReference type="Pfam" id="PF00512">
    <property type="entry name" value="HisKA"/>
    <property type="match status" value="1"/>
</dbReference>
<dbReference type="CDD" id="cd00130">
    <property type="entry name" value="PAS"/>
    <property type="match status" value="1"/>
</dbReference>
<dbReference type="SMART" id="SM00086">
    <property type="entry name" value="PAC"/>
    <property type="match status" value="2"/>
</dbReference>
<dbReference type="SMART" id="SM00387">
    <property type="entry name" value="HATPase_c"/>
    <property type="match status" value="1"/>
</dbReference>
<feature type="coiled-coil region" evidence="9">
    <location>
        <begin position="273"/>
        <end position="300"/>
    </location>
</feature>
<keyword evidence="6 12" id="KW-0418">Kinase</keyword>
<dbReference type="PRINTS" id="PR00344">
    <property type="entry name" value="BCTRLSENSOR"/>
</dbReference>
<organism evidence="12 13">
    <name type="scientific">Thioalbus denitrificans</name>
    <dbReference type="NCBI Taxonomy" id="547122"/>
    <lineage>
        <taxon>Bacteria</taxon>
        <taxon>Pseudomonadati</taxon>
        <taxon>Pseudomonadota</taxon>
        <taxon>Gammaproteobacteria</taxon>
        <taxon>Chromatiales</taxon>
        <taxon>Ectothiorhodospiraceae</taxon>
        <taxon>Thioalbus</taxon>
    </lineage>
</organism>
<dbReference type="InterPro" id="IPR005467">
    <property type="entry name" value="His_kinase_dom"/>
</dbReference>
<dbReference type="PROSITE" id="PS50113">
    <property type="entry name" value="PAC"/>
    <property type="match status" value="2"/>
</dbReference>
<dbReference type="InterPro" id="IPR004358">
    <property type="entry name" value="Sig_transdc_His_kin-like_C"/>
</dbReference>
<evidence type="ECO:0000259" key="11">
    <source>
        <dbReference type="PROSITE" id="PS50113"/>
    </source>
</evidence>
<evidence type="ECO:0000256" key="7">
    <source>
        <dbReference type="ARBA" id="ARBA00022840"/>
    </source>
</evidence>
<dbReference type="SMART" id="SM00091">
    <property type="entry name" value="PAS"/>
    <property type="match status" value="2"/>
</dbReference>
<dbReference type="PANTHER" id="PTHR43065:SF10">
    <property type="entry name" value="PEROXIDE STRESS-ACTIVATED HISTIDINE KINASE MAK3"/>
    <property type="match status" value="1"/>
</dbReference>
<dbReference type="InterPro" id="IPR001610">
    <property type="entry name" value="PAC"/>
</dbReference>
<gene>
    <name evidence="12" type="ORF">DFQ59_10549</name>
</gene>
<name>A0A369CC72_9GAMM</name>
<dbReference type="OrthoDB" id="1931120at2"/>
<comment type="caution">
    <text evidence="12">The sequence shown here is derived from an EMBL/GenBank/DDBJ whole genome shotgun (WGS) entry which is preliminary data.</text>
</comment>
<dbReference type="EMBL" id="QPJY01000005">
    <property type="protein sequence ID" value="RCX30217.1"/>
    <property type="molecule type" value="Genomic_DNA"/>
</dbReference>
<proteinExistence type="predicted"/>
<feature type="domain" description="Histidine kinase" evidence="10">
    <location>
        <begin position="309"/>
        <end position="520"/>
    </location>
</feature>
<evidence type="ECO:0000259" key="10">
    <source>
        <dbReference type="PROSITE" id="PS50109"/>
    </source>
</evidence>
<dbReference type="SUPFAM" id="SSF55874">
    <property type="entry name" value="ATPase domain of HSP90 chaperone/DNA topoisomerase II/histidine kinase"/>
    <property type="match status" value="1"/>
</dbReference>
<accession>A0A369CC72</accession>
<evidence type="ECO:0000256" key="1">
    <source>
        <dbReference type="ARBA" id="ARBA00000085"/>
    </source>
</evidence>
<evidence type="ECO:0000256" key="6">
    <source>
        <dbReference type="ARBA" id="ARBA00022777"/>
    </source>
</evidence>
<dbReference type="NCBIfam" id="TIGR00229">
    <property type="entry name" value="sensory_box"/>
    <property type="match status" value="2"/>
</dbReference>
<dbReference type="SMART" id="SM00388">
    <property type="entry name" value="HisKA"/>
    <property type="match status" value="1"/>
</dbReference>
<comment type="catalytic activity">
    <reaction evidence="1">
        <text>ATP + protein L-histidine = ADP + protein N-phospho-L-histidine.</text>
        <dbReference type="EC" id="2.7.13.3"/>
    </reaction>
</comment>
<keyword evidence="5" id="KW-0547">Nucleotide-binding</keyword>
<dbReference type="InterPro" id="IPR003594">
    <property type="entry name" value="HATPase_dom"/>
</dbReference>
<keyword evidence="9" id="KW-0175">Coiled coil</keyword>
<dbReference type="Gene3D" id="3.30.450.20">
    <property type="entry name" value="PAS domain"/>
    <property type="match status" value="2"/>
</dbReference>
<dbReference type="RefSeq" id="WP_114279831.1">
    <property type="nucleotide sequence ID" value="NZ_QPJY01000005.1"/>
</dbReference>
<evidence type="ECO:0000256" key="3">
    <source>
        <dbReference type="ARBA" id="ARBA00022553"/>
    </source>
</evidence>
<dbReference type="PROSITE" id="PS50109">
    <property type="entry name" value="HIS_KIN"/>
    <property type="match status" value="1"/>
</dbReference>
<evidence type="ECO:0000256" key="5">
    <source>
        <dbReference type="ARBA" id="ARBA00022741"/>
    </source>
</evidence>
<evidence type="ECO:0000256" key="2">
    <source>
        <dbReference type="ARBA" id="ARBA00012438"/>
    </source>
</evidence>
<dbReference type="CDD" id="cd00082">
    <property type="entry name" value="HisKA"/>
    <property type="match status" value="1"/>
</dbReference>
<feature type="domain" description="PAC" evidence="11">
    <location>
        <begin position="237"/>
        <end position="289"/>
    </location>
</feature>
<sequence>MTHAALISALAAGLAAGGGAAWLGLRRQARRRGARGDDLLFRTLFEAAPECVKLQSREGIVERMNAAGLALLEASRPGRIVGRSVYGVIAPEHHAAYRALTEAVFRGEPGTMEFELLTFRGRRRWLETHAVPLRAAPGGAVTGLLAITRDITERKWMTRQLEEQRNRLRTIIESEPECVKLHDRQGVILEINPAGRALLDAVSSGQVVGRTVYDFLVPDYHAAYRALTRRVFAGERATLAFEVTGLGGRRRWLETHATPLRDGEGHIDALLAITRDIDQRKRAEAKLRQQQAELAHVCRLSTLSELASGLAHELSQPLCAISSYAESAAALPGADGEVRNLLERVVEQSGRAATIIGRLRDFVRKRAPRPAATPPQVIVDNVLHFTAAELRHHGVILHSSVTPDLPPVRADRVQIEQVLINLITNAIQALARVPAGERRINLEAALEDGATIAFQVCDNGCGISPQHCTRLFTPFFTTRSGGLGLGLSISRTIVEDHGGRIACTVEDGETRFRFTLPVAGP</sequence>
<dbReference type="AlphaFoldDB" id="A0A369CC72"/>
<keyword evidence="3" id="KW-0597">Phosphoprotein</keyword>
<keyword evidence="4" id="KW-0808">Transferase</keyword>
<keyword evidence="8" id="KW-0902">Two-component regulatory system</keyword>
<keyword evidence="13" id="KW-1185">Reference proteome</keyword>
<dbReference type="PANTHER" id="PTHR43065">
    <property type="entry name" value="SENSOR HISTIDINE KINASE"/>
    <property type="match status" value="1"/>
</dbReference>
<evidence type="ECO:0000256" key="4">
    <source>
        <dbReference type="ARBA" id="ARBA00022679"/>
    </source>
</evidence>
<reference evidence="12 13" key="1">
    <citation type="submission" date="2018-07" db="EMBL/GenBank/DDBJ databases">
        <title>Genomic Encyclopedia of Type Strains, Phase IV (KMG-IV): sequencing the most valuable type-strain genomes for metagenomic binning, comparative biology and taxonomic classification.</title>
        <authorList>
            <person name="Goeker M."/>
        </authorList>
    </citation>
    <scope>NUCLEOTIDE SEQUENCE [LARGE SCALE GENOMIC DNA]</scope>
    <source>
        <strain evidence="12 13">DSM 26407</strain>
    </source>
</reference>
<dbReference type="SUPFAM" id="SSF55785">
    <property type="entry name" value="PYP-like sensor domain (PAS domain)"/>
    <property type="match status" value="2"/>
</dbReference>
<dbReference type="SUPFAM" id="SSF47384">
    <property type="entry name" value="Homodimeric domain of signal transducing histidine kinase"/>
    <property type="match status" value="1"/>
</dbReference>